<dbReference type="OrthoDB" id="892266at2"/>
<evidence type="ECO:0000313" key="2">
    <source>
        <dbReference type="Proteomes" id="UP000028715"/>
    </source>
</evidence>
<dbReference type="RefSeq" id="WP_035689605.1">
    <property type="nucleotide sequence ID" value="NZ_JPRL01000003.1"/>
</dbReference>
<protein>
    <submittedName>
        <fullName evidence="1">Uncharacterized protein</fullName>
    </submittedName>
</protein>
<gene>
    <name evidence="1" type="ORF">IW19_22375</name>
</gene>
<accession>A0A085ZEP3</accession>
<reference evidence="1 2" key="1">
    <citation type="submission" date="2014-07" db="EMBL/GenBank/DDBJ databases">
        <title>Genome of Flavobacterium reichenbachii LMG 25512.</title>
        <authorList>
            <person name="Stropko S.J."/>
            <person name="Pipes S.E."/>
            <person name="Newman J.D."/>
        </authorList>
    </citation>
    <scope>NUCLEOTIDE SEQUENCE [LARGE SCALE GENOMIC DNA]</scope>
    <source>
        <strain evidence="1 2">LMG 25512</strain>
    </source>
</reference>
<evidence type="ECO:0000313" key="1">
    <source>
        <dbReference type="EMBL" id="KFF02907.1"/>
    </source>
</evidence>
<comment type="caution">
    <text evidence="1">The sequence shown here is derived from an EMBL/GenBank/DDBJ whole genome shotgun (WGS) entry which is preliminary data.</text>
</comment>
<dbReference type="PROSITE" id="PS51257">
    <property type="entry name" value="PROKAR_LIPOPROTEIN"/>
    <property type="match status" value="1"/>
</dbReference>
<dbReference type="Proteomes" id="UP000028715">
    <property type="component" value="Unassembled WGS sequence"/>
</dbReference>
<sequence>MKKIVIAAFCFIILLSSCNDEESDAKITIPVGSITAKIDGVETSFNTEAYATLDTIPWSFGTDAVKLSIRGKKTSADNSENILIWFFVTPVRKIDAGTYPDLNKQIYHYIEFNNLWNGNLYNYGSNRYGDEFYTSKSTILRIDSLVQGVFSGNIGIGAGASGVEQPPLYHKITDGQFNVKIMN</sequence>
<keyword evidence="2" id="KW-1185">Reference proteome</keyword>
<dbReference type="EMBL" id="JPRL01000003">
    <property type="protein sequence ID" value="KFF02907.1"/>
    <property type="molecule type" value="Genomic_DNA"/>
</dbReference>
<dbReference type="AlphaFoldDB" id="A0A085ZEP3"/>
<name>A0A085ZEP3_9FLAO</name>
<proteinExistence type="predicted"/>
<organism evidence="1 2">
    <name type="scientific">Flavobacterium reichenbachii</name>
    <dbReference type="NCBI Taxonomy" id="362418"/>
    <lineage>
        <taxon>Bacteria</taxon>
        <taxon>Pseudomonadati</taxon>
        <taxon>Bacteroidota</taxon>
        <taxon>Flavobacteriia</taxon>
        <taxon>Flavobacteriales</taxon>
        <taxon>Flavobacteriaceae</taxon>
        <taxon>Flavobacterium</taxon>
    </lineage>
</organism>